<sequence>MAPKRLINAENKESGESASVSESQHSISGLTRITQGEKITKTFSWMMTRPPATSLLLLTLLPSSSKLSITSLHLWYVQIIIVKKKCIEIFINLRFF</sequence>
<feature type="compositionally biased region" description="Polar residues" evidence="1">
    <location>
        <begin position="16"/>
        <end position="28"/>
    </location>
</feature>
<evidence type="ECO:0000313" key="3">
    <source>
        <dbReference type="Proteomes" id="UP000324222"/>
    </source>
</evidence>
<protein>
    <submittedName>
        <fullName evidence="2">Uncharacterized protein</fullName>
    </submittedName>
</protein>
<accession>A0A5B7GPJ9</accession>
<evidence type="ECO:0000256" key="1">
    <source>
        <dbReference type="SAM" id="MobiDB-lite"/>
    </source>
</evidence>
<name>A0A5B7GPJ9_PORTR</name>
<keyword evidence="3" id="KW-1185">Reference proteome</keyword>
<proteinExistence type="predicted"/>
<comment type="caution">
    <text evidence="2">The sequence shown here is derived from an EMBL/GenBank/DDBJ whole genome shotgun (WGS) entry which is preliminary data.</text>
</comment>
<gene>
    <name evidence="2" type="ORF">E2C01_052961</name>
</gene>
<reference evidence="2 3" key="1">
    <citation type="submission" date="2019-05" db="EMBL/GenBank/DDBJ databases">
        <title>Another draft genome of Portunus trituberculatus and its Hox gene families provides insights of decapod evolution.</title>
        <authorList>
            <person name="Jeong J.-H."/>
            <person name="Song I."/>
            <person name="Kim S."/>
            <person name="Choi T."/>
            <person name="Kim D."/>
            <person name="Ryu S."/>
            <person name="Kim W."/>
        </authorList>
    </citation>
    <scope>NUCLEOTIDE SEQUENCE [LARGE SCALE GENOMIC DNA]</scope>
    <source>
        <tissue evidence="2">Muscle</tissue>
    </source>
</reference>
<dbReference type="EMBL" id="VSRR010016125">
    <property type="protein sequence ID" value="MPC58948.1"/>
    <property type="molecule type" value="Genomic_DNA"/>
</dbReference>
<evidence type="ECO:0000313" key="2">
    <source>
        <dbReference type="EMBL" id="MPC58948.1"/>
    </source>
</evidence>
<organism evidence="2 3">
    <name type="scientific">Portunus trituberculatus</name>
    <name type="common">Swimming crab</name>
    <name type="synonym">Neptunus trituberculatus</name>
    <dbReference type="NCBI Taxonomy" id="210409"/>
    <lineage>
        <taxon>Eukaryota</taxon>
        <taxon>Metazoa</taxon>
        <taxon>Ecdysozoa</taxon>
        <taxon>Arthropoda</taxon>
        <taxon>Crustacea</taxon>
        <taxon>Multicrustacea</taxon>
        <taxon>Malacostraca</taxon>
        <taxon>Eumalacostraca</taxon>
        <taxon>Eucarida</taxon>
        <taxon>Decapoda</taxon>
        <taxon>Pleocyemata</taxon>
        <taxon>Brachyura</taxon>
        <taxon>Eubrachyura</taxon>
        <taxon>Portunoidea</taxon>
        <taxon>Portunidae</taxon>
        <taxon>Portuninae</taxon>
        <taxon>Portunus</taxon>
    </lineage>
</organism>
<dbReference type="AlphaFoldDB" id="A0A5B7GPJ9"/>
<dbReference type="Proteomes" id="UP000324222">
    <property type="component" value="Unassembled WGS sequence"/>
</dbReference>
<feature type="region of interest" description="Disordered" evidence="1">
    <location>
        <begin position="1"/>
        <end position="28"/>
    </location>
</feature>